<proteinExistence type="predicted"/>
<dbReference type="Gene3D" id="3.10.100.10">
    <property type="entry name" value="Mannose-Binding Protein A, subunit A"/>
    <property type="match status" value="1"/>
</dbReference>
<dbReference type="WBParaSite" id="ACRNAN_scaffold1287.g26123.t1">
    <property type="protein sequence ID" value="ACRNAN_scaffold1287.g26123.t1"/>
    <property type="gene ID" value="ACRNAN_scaffold1287.g26123"/>
</dbReference>
<accession>A0A914CPI5</accession>
<dbReference type="SUPFAM" id="SSF56436">
    <property type="entry name" value="C-type lectin-like"/>
    <property type="match status" value="1"/>
</dbReference>
<dbReference type="PRINTS" id="PR01504">
    <property type="entry name" value="PNCREATITSAP"/>
</dbReference>
<dbReference type="InterPro" id="IPR016187">
    <property type="entry name" value="CTDL_fold"/>
</dbReference>
<dbReference type="PANTHER" id="PTHR22803">
    <property type="entry name" value="MANNOSE, PHOSPHOLIPASE, LECTIN RECEPTOR RELATED"/>
    <property type="match status" value="1"/>
</dbReference>
<dbReference type="InterPro" id="IPR050111">
    <property type="entry name" value="C-type_lectin/snaclec_domain"/>
</dbReference>
<dbReference type="CDD" id="cd00037">
    <property type="entry name" value="CLECT"/>
    <property type="match status" value="1"/>
</dbReference>
<name>A0A914CPI5_9BILA</name>
<dbReference type="InterPro" id="IPR001304">
    <property type="entry name" value="C-type_lectin-like"/>
</dbReference>
<feature type="domain" description="C-type lectin" evidence="2">
    <location>
        <begin position="33"/>
        <end position="117"/>
    </location>
</feature>
<evidence type="ECO:0000313" key="3">
    <source>
        <dbReference type="Proteomes" id="UP000887540"/>
    </source>
</evidence>
<sequence>MNSIFLVFLLPILSSQYPIDSATVTCPEGASQFDNKCYLPVNNLTDWIGAEFSCLRMGGNLATPKSAFENSFLKQLAQKNFGNSESFWLGGTSIFDPNGKWHWVDMSNMTYTNWAKGNEIVRHNV</sequence>
<keyword evidence="3" id="KW-1185">Reference proteome</keyword>
<organism evidence="3 4">
    <name type="scientific">Acrobeloides nanus</name>
    <dbReference type="NCBI Taxonomy" id="290746"/>
    <lineage>
        <taxon>Eukaryota</taxon>
        <taxon>Metazoa</taxon>
        <taxon>Ecdysozoa</taxon>
        <taxon>Nematoda</taxon>
        <taxon>Chromadorea</taxon>
        <taxon>Rhabditida</taxon>
        <taxon>Tylenchina</taxon>
        <taxon>Cephalobomorpha</taxon>
        <taxon>Cephaloboidea</taxon>
        <taxon>Cephalobidae</taxon>
        <taxon>Acrobeloides</taxon>
    </lineage>
</organism>
<keyword evidence="1" id="KW-0732">Signal</keyword>
<dbReference type="SMART" id="SM00034">
    <property type="entry name" value="CLECT"/>
    <property type="match status" value="1"/>
</dbReference>
<dbReference type="Pfam" id="PF00059">
    <property type="entry name" value="Lectin_C"/>
    <property type="match status" value="1"/>
</dbReference>
<evidence type="ECO:0000256" key="1">
    <source>
        <dbReference type="SAM" id="SignalP"/>
    </source>
</evidence>
<dbReference type="AlphaFoldDB" id="A0A914CPI5"/>
<reference evidence="4" key="1">
    <citation type="submission" date="2022-11" db="UniProtKB">
        <authorList>
            <consortium name="WormBaseParasite"/>
        </authorList>
    </citation>
    <scope>IDENTIFICATION</scope>
</reference>
<dbReference type="InterPro" id="IPR016186">
    <property type="entry name" value="C-type_lectin-like/link_sf"/>
</dbReference>
<feature type="signal peptide" evidence="1">
    <location>
        <begin position="1"/>
        <end position="21"/>
    </location>
</feature>
<evidence type="ECO:0000313" key="4">
    <source>
        <dbReference type="WBParaSite" id="ACRNAN_scaffold1287.g26123.t1"/>
    </source>
</evidence>
<protein>
    <submittedName>
        <fullName evidence="4">C-type lectin domain-containing protein</fullName>
    </submittedName>
</protein>
<dbReference type="Proteomes" id="UP000887540">
    <property type="component" value="Unplaced"/>
</dbReference>
<feature type="chain" id="PRO_5037203033" evidence="1">
    <location>
        <begin position="22"/>
        <end position="125"/>
    </location>
</feature>
<dbReference type="PROSITE" id="PS50041">
    <property type="entry name" value="C_TYPE_LECTIN_2"/>
    <property type="match status" value="1"/>
</dbReference>
<evidence type="ECO:0000259" key="2">
    <source>
        <dbReference type="PROSITE" id="PS50041"/>
    </source>
</evidence>